<dbReference type="PRINTS" id="PR01217">
    <property type="entry name" value="PRICHEXTENSN"/>
</dbReference>
<keyword evidence="2" id="KW-0812">Transmembrane</keyword>
<feature type="compositionally biased region" description="Pro residues" evidence="1">
    <location>
        <begin position="235"/>
        <end position="256"/>
    </location>
</feature>
<evidence type="ECO:0000256" key="3">
    <source>
        <dbReference type="SAM" id="SignalP"/>
    </source>
</evidence>
<dbReference type="OrthoDB" id="7499632at2"/>
<gene>
    <name evidence="4" type="ORF">GRI65_12255</name>
</gene>
<feature type="transmembrane region" description="Helical" evidence="2">
    <location>
        <begin position="191"/>
        <end position="211"/>
    </location>
</feature>
<reference evidence="4 5" key="1">
    <citation type="submission" date="2019-12" db="EMBL/GenBank/DDBJ databases">
        <title>Genomic-based taxomic classification of the family Erythrobacteraceae.</title>
        <authorList>
            <person name="Xu L."/>
        </authorList>
    </citation>
    <scope>NUCLEOTIDE SEQUENCE [LARGE SCALE GENOMIC DNA]</scope>
    <source>
        <strain evidence="4 5">KCTC 42453</strain>
    </source>
</reference>
<comment type="caution">
    <text evidence="4">The sequence shown here is derived from an EMBL/GenBank/DDBJ whole genome shotgun (WGS) entry which is preliminary data.</text>
</comment>
<keyword evidence="2" id="KW-0472">Membrane</keyword>
<feature type="region of interest" description="Disordered" evidence="1">
    <location>
        <begin position="227"/>
        <end position="262"/>
    </location>
</feature>
<evidence type="ECO:0000313" key="4">
    <source>
        <dbReference type="EMBL" id="MXP45221.1"/>
    </source>
</evidence>
<evidence type="ECO:0000256" key="2">
    <source>
        <dbReference type="SAM" id="Phobius"/>
    </source>
</evidence>
<evidence type="ECO:0000256" key="1">
    <source>
        <dbReference type="SAM" id="MobiDB-lite"/>
    </source>
</evidence>
<feature type="region of interest" description="Disordered" evidence="1">
    <location>
        <begin position="48"/>
        <end position="184"/>
    </location>
</feature>
<sequence>MPIPPGTQTLTMRPRLTSSLLAIAIAHGSLTLAGAAVAATPAATATPPGGFRLPPAPSPTATPDVQGPVDIEGPVPIEPRVIRTPRPSPAPSPTPTATQRQLPTILAEPSPAQPLETRRFTPAARATPGQLTPGDETPAPGQSASDSLDLTPAEPVTGSLPTAAPLPGLGEDLATSATPGLSEDQGGTANWSLWFALATALAVAAGAAYLWRVRRQTALVGFAPIEPPLVRRPEPAPSPSAPRAPQPAAQPLPGASPVPSKVPAAAAPAAATKARPFSIQVVPGKLSRSMMNATLSCAITIHNHSALAFENLQISGDLVTAHGKVPASEQLADGATVLAPLDTMPALAAGEKAQLTASLNLPVNQIRTIAQGRAMLYVPLLRLRVTSDGLDPVTQTFVIGMKPPGSGKVQPFRLDEMPQTYNQIGSRALD</sequence>
<feature type="signal peptide" evidence="3">
    <location>
        <begin position="1"/>
        <end position="38"/>
    </location>
</feature>
<name>A0A845B1T7_9SPHN</name>
<keyword evidence="2" id="KW-1133">Transmembrane helix</keyword>
<evidence type="ECO:0000313" key="5">
    <source>
        <dbReference type="Proteomes" id="UP000431922"/>
    </source>
</evidence>
<organism evidence="4 5">
    <name type="scientific">Allopontixanthobacter sediminis</name>
    <dbReference type="NCBI Taxonomy" id="1689985"/>
    <lineage>
        <taxon>Bacteria</taxon>
        <taxon>Pseudomonadati</taxon>
        <taxon>Pseudomonadota</taxon>
        <taxon>Alphaproteobacteria</taxon>
        <taxon>Sphingomonadales</taxon>
        <taxon>Erythrobacteraceae</taxon>
        <taxon>Allopontixanthobacter</taxon>
    </lineage>
</organism>
<feature type="compositionally biased region" description="Polar residues" evidence="1">
    <location>
        <begin position="175"/>
        <end position="184"/>
    </location>
</feature>
<keyword evidence="5" id="KW-1185">Reference proteome</keyword>
<keyword evidence="3" id="KW-0732">Signal</keyword>
<dbReference type="AlphaFoldDB" id="A0A845B1T7"/>
<accession>A0A845B1T7</accession>
<feature type="chain" id="PRO_5032452610" evidence="3">
    <location>
        <begin position="39"/>
        <end position="430"/>
    </location>
</feature>
<dbReference type="Proteomes" id="UP000431922">
    <property type="component" value="Unassembled WGS sequence"/>
</dbReference>
<proteinExistence type="predicted"/>
<protein>
    <submittedName>
        <fullName evidence="4">Uncharacterized protein</fullName>
    </submittedName>
</protein>
<dbReference type="EMBL" id="WTYL01000003">
    <property type="protein sequence ID" value="MXP45221.1"/>
    <property type="molecule type" value="Genomic_DNA"/>
</dbReference>
<dbReference type="RefSeq" id="WP_160756842.1">
    <property type="nucleotide sequence ID" value="NZ_WTYL01000003.1"/>
</dbReference>